<organism evidence="10 11">
    <name type="scientific">Legionella fallonii LLAP-10</name>
    <dbReference type="NCBI Taxonomy" id="1212491"/>
    <lineage>
        <taxon>Bacteria</taxon>
        <taxon>Pseudomonadati</taxon>
        <taxon>Pseudomonadota</taxon>
        <taxon>Gammaproteobacteria</taxon>
        <taxon>Legionellales</taxon>
        <taxon>Legionellaceae</taxon>
        <taxon>Legionella</taxon>
    </lineage>
</organism>
<keyword evidence="11" id="KW-1185">Reference proteome</keyword>
<keyword evidence="5" id="KW-0234">DNA repair</keyword>
<dbReference type="STRING" id="1212491.LFA_3456"/>
<keyword evidence="3 7" id="KW-0378">Hydrolase</keyword>
<name>A0A098G8I1_9GAMM</name>
<dbReference type="GO" id="GO:0009432">
    <property type="term" value="P:SOS response"/>
    <property type="evidence" value="ECO:0007669"/>
    <property type="project" value="UniProtKB-KW"/>
</dbReference>
<dbReference type="InterPro" id="IPR015927">
    <property type="entry name" value="Peptidase_S24_S26A/B/C"/>
</dbReference>
<dbReference type="Gene3D" id="2.10.109.10">
    <property type="entry name" value="Umud Fragment, subunit A"/>
    <property type="match status" value="1"/>
</dbReference>
<dbReference type="Pfam" id="PF00717">
    <property type="entry name" value="Peptidase_S24"/>
    <property type="match status" value="1"/>
</dbReference>
<dbReference type="PRINTS" id="PR00726">
    <property type="entry name" value="LEXASERPTASE"/>
</dbReference>
<evidence type="ECO:0000256" key="2">
    <source>
        <dbReference type="ARBA" id="ARBA00022763"/>
    </source>
</evidence>
<dbReference type="SUPFAM" id="SSF51306">
    <property type="entry name" value="LexA/Signal peptidase"/>
    <property type="match status" value="1"/>
</dbReference>
<feature type="region of interest" description="Disordered" evidence="8">
    <location>
        <begin position="1"/>
        <end position="20"/>
    </location>
</feature>
<dbReference type="InterPro" id="IPR006197">
    <property type="entry name" value="Peptidase_S24_LexA"/>
</dbReference>
<dbReference type="RefSeq" id="WP_045097031.1">
    <property type="nucleotide sequence ID" value="NZ_LN614827.1"/>
</dbReference>
<comment type="similarity">
    <text evidence="1 7">Belongs to the peptidase S24 family.</text>
</comment>
<evidence type="ECO:0000313" key="10">
    <source>
        <dbReference type="EMBL" id="CEG58788.1"/>
    </source>
</evidence>
<protein>
    <recommendedName>
        <fullName evidence="9">Peptidase S24/S26A/S26B/S26C domain-containing protein</fullName>
    </recommendedName>
</protein>
<dbReference type="GO" id="GO:0006281">
    <property type="term" value="P:DNA repair"/>
    <property type="evidence" value="ECO:0007669"/>
    <property type="project" value="UniProtKB-KW"/>
</dbReference>
<dbReference type="NCBIfam" id="NF007621">
    <property type="entry name" value="PRK10276.1"/>
    <property type="match status" value="1"/>
</dbReference>
<dbReference type="AlphaFoldDB" id="A0A098G8I1"/>
<evidence type="ECO:0000256" key="4">
    <source>
        <dbReference type="ARBA" id="ARBA00022813"/>
    </source>
</evidence>
<keyword evidence="2" id="KW-0227">DNA damage</keyword>
<dbReference type="HOGENOM" id="CLU_066192_0_0_6"/>
<proteinExistence type="inferred from homology"/>
<evidence type="ECO:0000256" key="6">
    <source>
        <dbReference type="ARBA" id="ARBA00023236"/>
    </source>
</evidence>
<dbReference type="Proteomes" id="UP000032430">
    <property type="component" value="Chromosome I"/>
</dbReference>
<keyword evidence="6" id="KW-0742">SOS response</keyword>
<sequence length="167" mass="18502">MSPRGGKREGAGRPKGEPTKTIRVPISQLELIEQTMEETYYLPVFSSKVQAGFPSPADDYIERYLDLNTEFIKHPAATFLLRATGDSMVDAGIFSGDLLIVDKSLEPVDGKIVIAAINGELTVKRLLRKKGRVQLMPANPKYQPIDITDEQDVVIWGVVTLVLHEPI</sequence>
<dbReference type="CDD" id="cd06529">
    <property type="entry name" value="S24_LexA-like"/>
    <property type="match status" value="1"/>
</dbReference>
<accession>A0A098G8I1</accession>
<evidence type="ECO:0000313" key="11">
    <source>
        <dbReference type="Proteomes" id="UP000032430"/>
    </source>
</evidence>
<evidence type="ECO:0000256" key="8">
    <source>
        <dbReference type="SAM" id="MobiDB-lite"/>
    </source>
</evidence>
<evidence type="ECO:0000256" key="5">
    <source>
        <dbReference type="ARBA" id="ARBA00023204"/>
    </source>
</evidence>
<dbReference type="GO" id="GO:0016787">
    <property type="term" value="F:hydrolase activity"/>
    <property type="evidence" value="ECO:0007669"/>
    <property type="project" value="UniProtKB-KW"/>
</dbReference>
<gene>
    <name evidence="10" type="ORF">LFA_3456</name>
</gene>
<dbReference type="InterPro" id="IPR036286">
    <property type="entry name" value="LexA/Signal_pep-like_sf"/>
</dbReference>
<dbReference type="InterPro" id="IPR050077">
    <property type="entry name" value="LexA_repressor"/>
</dbReference>
<dbReference type="KEGG" id="lfa:LFA_3456"/>
<dbReference type="EMBL" id="LN614827">
    <property type="protein sequence ID" value="CEG58788.1"/>
    <property type="molecule type" value="Genomic_DNA"/>
</dbReference>
<reference evidence="11" key="1">
    <citation type="submission" date="2014-09" db="EMBL/GenBank/DDBJ databases">
        <authorList>
            <person name="Gomez-Valero L."/>
        </authorList>
    </citation>
    <scope>NUCLEOTIDE SEQUENCE [LARGE SCALE GENOMIC DNA]</scope>
    <source>
        <strain evidence="11">ATCC700992</strain>
    </source>
</reference>
<dbReference type="PANTHER" id="PTHR33516:SF2">
    <property type="entry name" value="LEXA REPRESSOR-RELATED"/>
    <property type="match status" value="1"/>
</dbReference>
<dbReference type="OrthoDB" id="9787787at2"/>
<evidence type="ECO:0000256" key="3">
    <source>
        <dbReference type="ARBA" id="ARBA00022801"/>
    </source>
</evidence>
<feature type="domain" description="Peptidase S24/S26A/S26B/S26C" evidence="9">
    <location>
        <begin position="43"/>
        <end position="159"/>
    </location>
</feature>
<dbReference type="GO" id="GO:0006355">
    <property type="term" value="P:regulation of DNA-templated transcription"/>
    <property type="evidence" value="ECO:0007669"/>
    <property type="project" value="InterPro"/>
</dbReference>
<evidence type="ECO:0000256" key="1">
    <source>
        <dbReference type="ARBA" id="ARBA00007484"/>
    </source>
</evidence>
<keyword evidence="4 7" id="KW-0068">Autocatalytic cleavage</keyword>
<dbReference type="GO" id="GO:0003677">
    <property type="term" value="F:DNA binding"/>
    <property type="evidence" value="ECO:0007669"/>
    <property type="project" value="InterPro"/>
</dbReference>
<evidence type="ECO:0000256" key="7">
    <source>
        <dbReference type="RuleBase" id="RU003991"/>
    </source>
</evidence>
<dbReference type="InterPro" id="IPR039418">
    <property type="entry name" value="LexA-like"/>
</dbReference>
<dbReference type="PANTHER" id="PTHR33516">
    <property type="entry name" value="LEXA REPRESSOR"/>
    <property type="match status" value="1"/>
</dbReference>
<evidence type="ECO:0000259" key="9">
    <source>
        <dbReference type="Pfam" id="PF00717"/>
    </source>
</evidence>